<proteinExistence type="inferred from homology"/>
<name>A0A955KVN0_9BACT</name>
<protein>
    <submittedName>
        <fullName evidence="8">Type II toxin-antitoxin system HicA family toxin</fullName>
    </submittedName>
</protein>
<gene>
    <name evidence="8" type="ORF">KC622_03080</name>
</gene>
<dbReference type="AlphaFoldDB" id="A0A955KVN0"/>
<dbReference type="GO" id="GO:0016787">
    <property type="term" value="F:hydrolase activity"/>
    <property type="evidence" value="ECO:0007669"/>
    <property type="project" value="UniProtKB-KW"/>
</dbReference>
<keyword evidence="4" id="KW-0255">Endonuclease</keyword>
<comment type="similarity">
    <text evidence="1">Belongs to the HicA mRNA interferase family.</text>
</comment>
<evidence type="ECO:0000313" key="9">
    <source>
        <dbReference type="Proteomes" id="UP000748332"/>
    </source>
</evidence>
<dbReference type="InterPro" id="IPR038570">
    <property type="entry name" value="HicA_sf"/>
</dbReference>
<reference evidence="8" key="1">
    <citation type="submission" date="2020-04" db="EMBL/GenBank/DDBJ databases">
        <authorList>
            <person name="Zhang T."/>
        </authorList>
    </citation>
    <scope>NUCLEOTIDE SEQUENCE</scope>
    <source>
        <strain evidence="8">HKST-UBA16</strain>
    </source>
</reference>
<keyword evidence="3" id="KW-0540">Nuclease</keyword>
<evidence type="ECO:0000256" key="1">
    <source>
        <dbReference type="ARBA" id="ARBA00006620"/>
    </source>
</evidence>
<evidence type="ECO:0000256" key="5">
    <source>
        <dbReference type="ARBA" id="ARBA00022801"/>
    </source>
</evidence>
<dbReference type="SUPFAM" id="SSF54786">
    <property type="entry name" value="YcfA/nrd intein domain"/>
    <property type="match status" value="1"/>
</dbReference>
<evidence type="ECO:0000256" key="2">
    <source>
        <dbReference type="ARBA" id="ARBA00022649"/>
    </source>
</evidence>
<keyword evidence="6" id="KW-0694">RNA-binding</keyword>
<organism evidence="8 9">
    <name type="scientific">Candidatus Dojkabacteria bacterium</name>
    <dbReference type="NCBI Taxonomy" id="2099670"/>
    <lineage>
        <taxon>Bacteria</taxon>
        <taxon>Candidatus Dojkabacteria</taxon>
    </lineage>
</organism>
<reference evidence="8" key="2">
    <citation type="journal article" date="2021" name="Microbiome">
        <title>Successional dynamics and alternative stable states in a saline activated sludge microbial community over 9 years.</title>
        <authorList>
            <person name="Wang Y."/>
            <person name="Ye J."/>
            <person name="Ju F."/>
            <person name="Liu L."/>
            <person name="Boyd J.A."/>
            <person name="Deng Y."/>
            <person name="Parks D.H."/>
            <person name="Jiang X."/>
            <person name="Yin X."/>
            <person name="Woodcroft B.J."/>
            <person name="Tyson G.W."/>
            <person name="Hugenholtz P."/>
            <person name="Polz M.F."/>
            <person name="Zhang T."/>
        </authorList>
    </citation>
    <scope>NUCLEOTIDE SEQUENCE</scope>
    <source>
        <strain evidence="8">HKST-UBA16</strain>
    </source>
</reference>
<dbReference type="EMBL" id="JAGQLM010000135">
    <property type="protein sequence ID" value="MCA9375288.1"/>
    <property type="molecule type" value="Genomic_DNA"/>
</dbReference>
<sequence length="63" mass="6989">MPKSGKQIIEILKNRGWTIKSQTGSYVKLEYSGKLVIVPLHGNRTLGRGLIKAIEKQTGVKLI</sequence>
<evidence type="ECO:0000256" key="3">
    <source>
        <dbReference type="ARBA" id="ARBA00022722"/>
    </source>
</evidence>
<dbReference type="GO" id="GO:0004519">
    <property type="term" value="F:endonuclease activity"/>
    <property type="evidence" value="ECO:0007669"/>
    <property type="project" value="UniProtKB-KW"/>
</dbReference>
<accession>A0A955KVN0</accession>
<evidence type="ECO:0000256" key="4">
    <source>
        <dbReference type="ARBA" id="ARBA00022759"/>
    </source>
</evidence>
<comment type="caution">
    <text evidence="8">The sequence shown here is derived from an EMBL/GenBank/DDBJ whole genome shotgun (WGS) entry which is preliminary data.</text>
</comment>
<evidence type="ECO:0000256" key="7">
    <source>
        <dbReference type="ARBA" id="ARBA00023016"/>
    </source>
</evidence>
<evidence type="ECO:0000313" key="8">
    <source>
        <dbReference type="EMBL" id="MCA9375288.1"/>
    </source>
</evidence>
<dbReference type="Pfam" id="PF07927">
    <property type="entry name" value="HicA_toxin"/>
    <property type="match status" value="1"/>
</dbReference>
<dbReference type="GO" id="GO:0003729">
    <property type="term" value="F:mRNA binding"/>
    <property type="evidence" value="ECO:0007669"/>
    <property type="project" value="InterPro"/>
</dbReference>
<evidence type="ECO:0000256" key="6">
    <source>
        <dbReference type="ARBA" id="ARBA00022884"/>
    </source>
</evidence>
<keyword evidence="2" id="KW-1277">Toxin-antitoxin system</keyword>
<keyword evidence="7" id="KW-0346">Stress response</keyword>
<dbReference type="InterPro" id="IPR012933">
    <property type="entry name" value="HicA_mRNA_interferase"/>
</dbReference>
<dbReference type="Proteomes" id="UP000748332">
    <property type="component" value="Unassembled WGS sequence"/>
</dbReference>
<keyword evidence="5" id="KW-0378">Hydrolase</keyword>
<dbReference type="Gene3D" id="3.30.920.30">
    <property type="entry name" value="Hypothetical protein"/>
    <property type="match status" value="1"/>
</dbReference>